<dbReference type="EMBL" id="FOPM01000007">
    <property type="protein sequence ID" value="SFG65679.1"/>
    <property type="molecule type" value="Genomic_DNA"/>
</dbReference>
<feature type="domain" description="OmpR/PhoB-type" evidence="3">
    <location>
        <begin position="11"/>
        <end position="120"/>
    </location>
</feature>
<name>A0A1I2TNE6_9HYPH</name>
<evidence type="ECO:0000313" key="5">
    <source>
        <dbReference type="Proteomes" id="UP000199229"/>
    </source>
</evidence>
<dbReference type="GO" id="GO:0003677">
    <property type="term" value="F:DNA binding"/>
    <property type="evidence" value="ECO:0007669"/>
    <property type="project" value="UniProtKB-UniRule"/>
</dbReference>
<keyword evidence="1 2" id="KW-0238">DNA-binding</keyword>
<evidence type="ECO:0000313" key="4">
    <source>
        <dbReference type="EMBL" id="SFG65679.1"/>
    </source>
</evidence>
<accession>A0A1I2TNE6</accession>
<dbReference type="InterPro" id="IPR036388">
    <property type="entry name" value="WH-like_DNA-bd_sf"/>
</dbReference>
<proteinExistence type="predicted"/>
<dbReference type="AlphaFoldDB" id="A0A1I2TNE6"/>
<organism evidence="4 5">
    <name type="scientific">Methylobacterium gossipiicola</name>
    <dbReference type="NCBI Taxonomy" id="582675"/>
    <lineage>
        <taxon>Bacteria</taxon>
        <taxon>Pseudomonadati</taxon>
        <taxon>Pseudomonadota</taxon>
        <taxon>Alphaproteobacteria</taxon>
        <taxon>Hyphomicrobiales</taxon>
        <taxon>Methylobacteriaceae</taxon>
        <taxon>Methylobacterium</taxon>
    </lineage>
</organism>
<keyword evidence="5" id="KW-1185">Reference proteome</keyword>
<dbReference type="CDD" id="cd00383">
    <property type="entry name" value="trans_reg_C"/>
    <property type="match status" value="1"/>
</dbReference>
<evidence type="ECO:0000259" key="3">
    <source>
        <dbReference type="PROSITE" id="PS51755"/>
    </source>
</evidence>
<dbReference type="GO" id="GO:0000160">
    <property type="term" value="P:phosphorelay signal transduction system"/>
    <property type="evidence" value="ECO:0007669"/>
    <property type="project" value="InterPro"/>
</dbReference>
<sequence length="149" mass="17176">MNASAHHLTRPQVIALMEENATLKEALRQMRQFLIPQAIIPSAWRLTGRERDVLLALRKASPNVLHRERMLITLYGILEADMPDQKILDVWICKLRRKLMLSQTRVTIETVWGRGWRLDQESLARLNGYIEEASEPTWTPGNPLLIAAE</sequence>
<evidence type="ECO:0000256" key="2">
    <source>
        <dbReference type="PROSITE-ProRule" id="PRU01091"/>
    </source>
</evidence>
<dbReference type="RefSeq" id="WP_091970807.1">
    <property type="nucleotide sequence ID" value="NZ_FOPM01000007.1"/>
</dbReference>
<dbReference type="Pfam" id="PF00486">
    <property type="entry name" value="Trans_reg_C"/>
    <property type="match status" value="1"/>
</dbReference>
<dbReference type="SMART" id="SM00862">
    <property type="entry name" value="Trans_reg_C"/>
    <property type="match status" value="1"/>
</dbReference>
<dbReference type="STRING" id="582675.SAMN05192565_107192"/>
<protein>
    <submittedName>
        <fullName evidence="4">Transcriptional regulatory protein, C terminal</fullName>
    </submittedName>
</protein>
<reference evidence="5" key="1">
    <citation type="submission" date="2016-10" db="EMBL/GenBank/DDBJ databases">
        <authorList>
            <person name="Varghese N."/>
            <person name="Submissions S."/>
        </authorList>
    </citation>
    <scope>NUCLEOTIDE SEQUENCE [LARGE SCALE GENOMIC DNA]</scope>
    <source>
        <strain evidence="5">Gh-105</strain>
    </source>
</reference>
<dbReference type="InterPro" id="IPR001867">
    <property type="entry name" value="OmpR/PhoB-type_DNA-bd"/>
</dbReference>
<dbReference type="SUPFAM" id="SSF46894">
    <property type="entry name" value="C-terminal effector domain of the bipartite response regulators"/>
    <property type="match status" value="1"/>
</dbReference>
<dbReference type="PROSITE" id="PS51755">
    <property type="entry name" value="OMPR_PHOB"/>
    <property type="match status" value="1"/>
</dbReference>
<dbReference type="OrthoDB" id="8237486at2"/>
<dbReference type="InterPro" id="IPR016032">
    <property type="entry name" value="Sig_transdc_resp-reg_C-effctor"/>
</dbReference>
<feature type="DNA-binding region" description="OmpR/PhoB-type" evidence="2">
    <location>
        <begin position="11"/>
        <end position="120"/>
    </location>
</feature>
<dbReference type="Proteomes" id="UP000199229">
    <property type="component" value="Unassembled WGS sequence"/>
</dbReference>
<dbReference type="GO" id="GO:0006355">
    <property type="term" value="P:regulation of DNA-templated transcription"/>
    <property type="evidence" value="ECO:0007669"/>
    <property type="project" value="InterPro"/>
</dbReference>
<dbReference type="Gene3D" id="1.10.10.10">
    <property type="entry name" value="Winged helix-like DNA-binding domain superfamily/Winged helix DNA-binding domain"/>
    <property type="match status" value="1"/>
</dbReference>
<gene>
    <name evidence="4" type="ORF">SAMN05192565_107192</name>
</gene>
<evidence type="ECO:0000256" key="1">
    <source>
        <dbReference type="ARBA" id="ARBA00023125"/>
    </source>
</evidence>